<keyword evidence="2" id="KW-1185">Reference proteome</keyword>
<organism evidence="1 2">
    <name type="scientific">Hyalomma asiaticum</name>
    <name type="common">Tick</name>
    <dbReference type="NCBI Taxonomy" id="266040"/>
    <lineage>
        <taxon>Eukaryota</taxon>
        <taxon>Metazoa</taxon>
        <taxon>Ecdysozoa</taxon>
        <taxon>Arthropoda</taxon>
        <taxon>Chelicerata</taxon>
        <taxon>Arachnida</taxon>
        <taxon>Acari</taxon>
        <taxon>Parasitiformes</taxon>
        <taxon>Ixodida</taxon>
        <taxon>Ixodoidea</taxon>
        <taxon>Ixodidae</taxon>
        <taxon>Hyalomminae</taxon>
        <taxon>Hyalomma</taxon>
    </lineage>
</organism>
<name>A0ACB7TND9_HYAAI</name>
<dbReference type="Proteomes" id="UP000821845">
    <property type="component" value="Chromosome 1"/>
</dbReference>
<evidence type="ECO:0000313" key="1">
    <source>
        <dbReference type="EMBL" id="KAH6947616.1"/>
    </source>
</evidence>
<evidence type="ECO:0000313" key="2">
    <source>
        <dbReference type="Proteomes" id="UP000821845"/>
    </source>
</evidence>
<proteinExistence type="predicted"/>
<sequence>MERFHRHDHVFHSEIGQGGYQKDPKECNAELFRSNYGLIFVTILVRCIVTNVSQLLSIVAVVAVCIAFRIHENKETVLLWGYGPAMSKNHRLAAAALVAWLIFRAADVFVTVARSACVSAEIAMVHATLFAGPGTHIKFFPM</sequence>
<dbReference type="EMBL" id="CM023481">
    <property type="protein sequence ID" value="KAH6947616.1"/>
    <property type="molecule type" value="Genomic_DNA"/>
</dbReference>
<accession>A0ACB7TND9</accession>
<gene>
    <name evidence="1" type="ORF">HPB50_020194</name>
</gene>
<reference evidence="1" key="1">
    <citation type="submission" date="2020-05" db="EMBL/GenBank/DDBJ databases">
        <title>Large-scale comparative analyses of tick genomes elucidate their genetic diversity and vector capacities.</title>
        <authorList>
            <person name="Jia N."/>
            <person name="Wang J."/>
            <person name="Shi W."/>
            <person name="Du L."/>
            <person name="Sun Y."/>
            <person name="Zhan W."/>
            <person name="Jiang J."/>
            <person name="Wang Q."/>
            <person name="Zhang B."/>
            <person name="Ji P."/>
            <person name="Sakyi L.B."/>
            <person name="Cui X."/>
            <person name="Yuan T."/>
            <person name="Jiang B."/>
            <person name="Yang W."/>
            <person name="Lam T.T.-Y."/>
            <person name="Chang Q."/>
            <person name="Ding S."/>
            <person name="Wang X."/>
            <person name="Zhu J."/>
            <person name="Ruan X."/>
            <person name="Zhao L."/>
            <person name="Wei J."/>
            <person name="Que T."/>
            <person name="Du C."/>
            <person name="Cheng J."/>
            <person name="Dai P."/>
            <person name="Han X."/>
            <person name="Huang E."/>
            <person name="Gao Y."/>
            <person name="Liu J."/>
            <person name="Shao H."/>
            <person name="Ye R."/>
            <person name="Li L."/>
            <person name="Wei W."/>
            <person name="Wang X."/>
            <person name="Wang C."/>
            <person name="Yang T."/>
            <person name="Huo Q."/>
            <person name="Li W."/>
            <person name="Guo W."/>
            <person name="Chen H."/>
            <person name="Zhou L."/>
            <person name="Ni X."/>
            <person name="Tian J."/>
            <person name="Zhou Y."/>
            <person name="Sheng Y."/>
            <person name="Liu T."/>
            <person name="Pan Y."/>
            <person name="Xia L."/>
            <person name="Li J."/>
            <person name="Zhao F."/>
            <person name="Cao W."/>
        </authorList>
    </citation>
    <scope>NUCLEOTIDE SEQUENCE</scope>
    <source>
        <strain evidence="1">Hyas-2018</strain>
    </source>
</reference>
<comment type="caution">
    <text evidence="1">The sequence shown here is derived from an EMBL/GenBank/DDBJ whole genome shotgun (WGS) entry which is preliminary data.</text>
</comment>
<protein>
    <submittedName>
        <fullName evidence="1">Uncharacterized protein</fullName>
    </submittedName>
</protein>